<comment type="caution">
    <text evidence="1">The sequence shown here is derived from an EMBL/GenBank/DDBJ whole genome shotgun (WGS) entry which is preliminary data.</text>
</comment>
<name>A0ACC0XUG9_9ROSI</name>
<proteinExistence type="predicted"/>
<dbReference type="EMBL" id="CM047745">
    <property type="protein sequence ID" value="KAJ0024242.1"/>
    <property type="molecule type" value="Genomic_DNA"/>
</dbReference>
<evidence type="ECO:0000313" key="2">
    <source>
        <dbReference type="Proteomes" id="UP001163603"/>
    </source>
</evidence>
<dbReference type="Proteomes" id="UP001163603">
    <property type="component" value="Chromosome 10"/>
</dbReference>
<accession>A0ACC0XUG9</accession>
<gene>
    <name evidence="1" type="ORF">Pint_07513</name>
</gene>
<organism evidence="1 2">
    <name type="scientific">Pistacia integerrima</name>
    <dbReference type="NCBI Taxonomy" id="434235"/>
    <lineage>
        <taxon>Eukaryota</taxon>
        <taxon>Viridiplantae</taxon>
        <taxon>Streptophyta</taxon>
        <taxon>Embryophyta</taxon>
        <taxon>Tracheophyta</taxon>
        <taxon>Spermatophyta</taxon>
        <taxon>Magnoliopsida</taxon>
        <taxon>eudicotyledons</taxon>
        <taxon>Gunneridae</taxon>
        <taxon>Pentapetalae</taxon>
        <taxon>rosids</taxon>
        <taxon>malvids</taxon>
        <taxon>Sapindales</taxon>
        <taxon>Anacardiaceae</taxon>
        <taxon>Pistacia</taxon>
    </lineage>
</organism>
<reference evidence="2" key="1">
    <citation type="journal article" date="2023" name="G3 (Bethesda)">
        <title>Genome assembly and association tests identify interacting loci associated with vigor, precocity, and sex in interspecific pistachio rootstocks.</title>
        <authorList>
            <person name="Palmer W."/>
            <person name="Jacygrad E."/>
            <person name="Sagayaradj S."/>
            <person name="Cavanaugh K."/>
            <person name="Han R."/>
            <person name="Bertier L."/>
            <person name="Beede B."/>
            <person name="Kafkas S."/>
            <person name="Golino D."/>
            <person name="Preece J."/>
            <person name="Michelmore R."/>
        </authorList>
    </citation>
    <scope>NUCLEOTIDE SEQUENCE [LARGE SCALE GENOMIC DNA]</scope>
</reference>
<sequence length="408" mass="45252">METASSSSSSLNKKKKEALGWMEWLRGWCYVIHEMLFQRILASHLQNPLPLPPVNDLTCIVTGSTSGIGREIARQLAESGAHVVMAVRNVKAAQELIQKWQEEWTGRGLPLNIEVMELDLLSLDSVVRFADAWNARLGPLHVLINNAGIFSIGGCDAMNDLLLGFLLEKFHYHLLFALTLLCPEPQKVSKDGHEEHMQVNHLAPALLSVLLLPSLIRGSPSRIVNVNSVIALFVDPEDMNVVSGKRKFTSLLGYTSSKLAQIMFSSVLQKRLPAESGINVLCVSPGIVHTNVARDLSKIVQAAYHLIPYFIFSPQEGSRSTLFSATDPQIPEYCDLLRADDWPVCAFISQDCRPTNPSEEAHNVETSYKVWEKTLEMIGLPSDAVEKLIEGEEVKCKYGTQQEAALSH</sequence>
<keyword evidence="2" id="KW-1185">Reference proteome</keyword>
<protein>
    <submittedName>
        <fullName evidence="1">Uncharacterized protein</fullName>
    </submittedName>
</protein>
<evidence type="ECO:0000313" key="1">
    <source>
        <dbReference type="EMBL" id="KAJ0024242.1"/>
    </source>
</evidence>